<sequence length="277" mass="30608">MNLNLLLNNNKCASDKSFDPVDHKTTIQRQNCDENFVTDSGLSQTVAKFSFPLRTNLEMRQKLFNDIFATKSATNLSRSLRRTLSASLYPFRSSSVLGLISSSRCSALDCPLNYARNYLPHLLPLCLLLVDDIAKLSATPLGSSIVLAAPEYCNANFTSYFTPTFCSNHALSLTFFDCRPCYFNTGVMVIDLQRWSADGYTVKIEEWMDLHSPLSRAKSSTDFIEFGFGLFAVSPLSGESGFGSIGRSAAAAAVGRVLGEFGFGFFDHSLPVVFWDQ</sequence>
<dbReference type="SUPFAM" id="SSF53448">
    <property type="entry name" value="Nucleotide-diphospho-sugar transferases"/>
    <property type="match status" value="1"/>
</dbReference>
<protein>
    <recommendedName>
        <fullName evidence="5">Hexosyltransferase</fullName>
        <ecNumber evidence="5">2.4.1.-</ecNumber>
    </recommendedName>
</protein>
<dbReference type="InterPro" id="IPR050748">
    <property type="entry name" value="Glycosyltrans_8_dom-fam"/>
</dbReference>
<keyword evidence="4" id="KW-0808">Transferase</keyword>
<dbReference type="AlphaFoldDB" id="A0AAP0JUA8"/>
<dbReference type="PANTHER" id="PTHR13778:SF13">
    <property type="entry name" value="GALACTURONOSYLTRANSFERASE-LIKE 3-RELATED"/>
    <property type="match status" value="1"/>
</dbReference>
<evidence type="ECO:0000313" key="6">
    <source>
        <dbReference type="EMBL" id="KAK9139608.1"/>
    </source>
</evidence>
<dbReference type="EC" id="2.4.1.-" evidence="5"/>
<keyword evidence="7" id="KW-1185">Reference proteome</keyword>
<comment type="caution">
    <text evidence="6">The sequence shown here is derived from an EMBL/GenBank/DDBJ whole genome shotgun (WGS) entry which is preliminary data.</text>
</comment>
<comment type="similarity">
    <text evidence="2 5">Belongs to the glycosyltransferase 8 family.</text>
</comment>
<evidence type="ECO:0000256" key="2">
    <source>
        <dbReference type="ARBA" id="ARBA00006351"/>
    </source>
</evidence>
<evidence type="ECO:0000256" key="3">
    <source>
        <dbReference type="ARBA" id="ARBA00022676"/>
    </source>
</evidence>
<organism evidence="6 7">
    <name type="scientific">Stephania cephalantha</name>
    <dbReference type="NCBI Taxonomy" id="152367"/>
    <lineage>
        <taxon>Eukaryota</taxon>
        <taxon>Viridiplantae</taxon>
        <taxon>Streptophyta</taxon>
        <taxon>Embryophyta</taxon>
        <taxon>Tracheophyta</taxon>
        <taxon>Spermatophyta</taxon>
        <taxon>Magnoliopsida</taxon>
        <taxon>Ranunculales</taxon>
        <taxon>Menispermaceae</taxon>
        <taxon>Menispermoideae</taxon>
        <taxon>Cissampelideae</taxon>
        <taxon>Stephania</taxon>
    </lineage>
</organism>
<dbReference type="Gene3D" id="3.90.550.10">
    <property type="entry name" value="Spore Coat Polysaccharide Biosynthesis Protein SpsA, Chain A"/>
    <property type="match status" value="1"/>
</dbReference>
<comment type="pathway">
    <text evidence="1">Glycan metabolism; pectin biosynthesis.</text>
</comment>
<gene>
    <name evidence="6" type="ORF">Scep_009289</name>
</gene>
<accession>A0AAP0JUA8</accession>
<dbReference type="GO" id="GO:0005794">
    <property type="term" value="C:Golgi apparatus"/>
    <property type="evidence" value="ECO:0007669"/>
    <property type="project" value="TreeGrafter"/>
</dbReference>
<dbReference type="GO" id="GO:0016757">
    <property type="term" value="F:glycosyltransferase activity"/>
    <property type="evidence" value="ECO:0007669"/>
    <property type="project" value="UniProtKB-KW"/>
</dbReference>
<dbReference type="Pfam" id="PF01501">
    <property type="entry name" value="Glyco_transf_8"/>
    <property type="match status" value="1"/>
</dbReference>
<dbReference type="InterPro" id="IPR029044">
    <property type="entry name" value="Nucleotide-diphossugar_trans"/>
</dbReference>
<dbReference type="InterPro" id="IPR002495">
    <property type="entry name" value="Glyco_trans_8"/>
</dbReference>
<proteinExistence type="inferred from homology"/>
<reference evidence="6 7" key="1">
    <citation type="submission" date="2024-01" db="EMBL/GenBank/DDBJ databases">
        <title>Genome assemblies of Stephania.</title>
        <authorList>
            <person name="Yang L."/>
        </authorList>
    </citation>
    <scope>NUCLEOTIDE SEQUENCE [LARGE SCALE GENOMIC DNA]</scope>
    <source>
        <strain evidence="6">JXDWG</strain>
        <tissue evidence="6">Leaf</tissue>
    </source>
</reference>
<evidence type="ECO:0000313" key="7">
    <source>
        <dbReference type="Proteomes" id="UP001419268"/>
    </source>
</evidence>
<evidence type="ECO:0000256" key="1">
    <source>
        <dbReference type="ARBA" id="ARBA00004877"/>
    </source>
</evidence>
<dbReference type="EMBL" id="JBBNAG010000004">
    <property type="protein sequence ID" value="KAK9139608.1"/>
    <property type="molecule type" value="Genomic_DNA"/>
</dbReference>
<dbReference type="PANTHER" id="PTHR13778">
    <property type="entry name" value="GLYCOSYLTRANSFERASE 8 DOMAIN-CONTAINING PROTEIN"/>
    <property type="match status" value="1"/>
</dbReference>
<evidence type="ECO:0000256" key="5">
    <source>
        <dbReference type="RuleBase" id="RU362027"/>
    </source>
</evidence>
<evidence type="ECO:0000256" key="4">
    <source>
        <dbReference type="ARBA" id="ARBA00022679"/>
    </source>
</evidence>
<name>A0AAP0JUA8_9MAGN</name>
<dbReference type="Proteomes" id="UP001419268">
    <property type="component" value="Unassembled WGS sequence"/>
</dbReference>
<keyword evidence="3" id="KW-0328">Glycosyltransferase</keyword>